<comment type="caution">
    <text evidence="1">The sequence shown here is derived from an EMBL/GenBank/DDBJ whole genome shotgun (WGS) entry which is preliminary data.</text>
</comment>
<accession>A0ACC3C110</accession>
<protein>
    <submittedName>
        <fullName evidence="1">Uncharacterized protein</fullName>
    </submittedName>
</protein>
<organism evidence="1 2">
    <name type="scientific">Pyropia yezoensis</name>
    <name type="common">Susabi-nori</name>
    <name type="synonym">Porphyra yezoensis</name>
    <dbReference type="NCBI Taxonomy" id="2788"/>
    <lineage>
        <taxon>Eukaryota</taxon>
        <taxon>Rhodophyta</taxon>
        <taxon>Bangiophyceae</taxon>
        <taxon>Bangiales</taxon>
        <taxon>Bangiaceae</taxon>
        <taxon>Pyropia</taxon>
    </lineage>
</organism>
<gene>
    <name evidence="1" type="ORF">I4F81_006244</name>
</gene>
<dbReference type="Proteomes" id="UP000798662">
    <property type="component" value="Chromosome 2"/>
</dbReference>
<proteinExistence type="predicted"/>
<reference evidence="1" key="1">
    <citation type="submission" date="2019-11" db="EMBL/GenBank/DDBJ databases">
        <title>Nori genome reveals adaptations in red seaweeds to the harsh intertidal environment.</title>
        <authorList>
            <person name="Wang D."/>
            <person name="Mao Y."/>
        </authorList>
    </citation>
    <scope>NUCLEOTIDE SEQUENCE</scope>
    <source>
        <tissue evidence="1">Gametophyte</tissue>
    </source>
</reference>
<sequence>MPILPLKTPGLHYYLIAYNARGKEQVEVDGMPDGGRPWYMSDELARRLERKSNPVTDVFVVCHGWNTSAAGAHGQYETWMSAMADDSSDVKLAAAAREGSHFNPLLIGVQWPSKFGDMSGATLPDAILATAIDAAAGGKGKGGGDPATITVAAQATALAAVLDGDDAERLRADPAAAAALNTLAESVVVPEAAAGVLAAAEAAAAEGTTGGSPASGGSTAAAGGAMAAAKAAGVKPAAAATLPQATLDAMAAVGAAIEPLSEDEDDDVTGGRDDETRASAAFSLGAAAAQADPMHASACETAGGHEGGGTGSTMFPPLKLLLWPLSDVVFAAFQRRAAHLGRTAVHPLLHKLMNASGGRASTGAVKFHAIGHSLGCHMVCGAALGPKDRSASAGLPARLHSLSLLQAAVPTRALRPGGAYRRVVEGGGQCPIAGPVVLTHSASDKALSSYALMYGPPLGAVGACADLAPAIAARRVKMENATQSYGLAPGHLLSVEADEFVNAPPPGTKIDVAGSHMDITDDPVSHLVEGGTRQTVTWERSTSSRID</sequence>
<keyword evidence="2" id="KW-1185">Reference proteome</keyword>
<evidence type="ECO:0000313" key="2">
    <source>
        <dbReference type="Proteomes" id="UP000798662"/>
    </source>
</evidence>
<evidence type="ECO:0000313" key="1">
    <source>
        <dbReference type="EMBL" id="KAK1863690.1"/>
    </source>
</evidence>
<dbReference type="EMBL" id="CM020619">
    <property type="protein sequence ID" value="KAK1863690.1"/>
    <property type="molecule type" value="Genomic_DNA"/>
</dbReference>
<name>A0ACC3C110_PYRYE</name>